<sequence>MEHEVYVPFSAAVLRSALADPERVARCVPGLEPDREQPAGPSAGASSATASSTAASSAAASDPASEPDAATAPATVAGRLRLRAGNTSITYRGTLTLATRQDTGVVTVAAEGREARGTGSAALALTVVPTPLPDGSGTTLVLSGTVESTGRLRSLEARQREAAGRRLLERFLEALVAELSQEEVERGEVPPVAGAGGIGEPDDNERVIPGIPAPEGQPADRAGHGGQEFEDLESLERLDGLRELDDLQELDGLEDLEDLEALEDLDDLEDLEEDGEEAVRRHTPAPEADFARRTMIGRSAEEVDHAPPRGRYAPEPPPGSGGAASIPLRWVAPAAALALASAVLVGRVLRKRR</sequence>
<dbReference type="Proteomes" id="UP001403094">
    <property type="component" value="Unassembled WGS sequence"/>
</dbReference>
<dbReference type="RefSeq" id="WP_176128349.1">
    <property type="nucleotide sequence ID" value="NZ_BAAANQ010000004.1"/>
</dbReference>
<reference evidence="3 4" key="1">
    <citation type="journal article" date="2019" name="Int. J. Syst. Evol. Microbiol.">
        <title>The Global Catalogue of Microorganisms (GCM) 10K type strain sequencing project: providing services to taxonomists for standard genome sequencing and annotation.</title>
        <authorList>
            <consortium name="The Broad Institute Genomics Platform"/>
            <consortium name="The Broad Institute Genome Sequencing Center for Infectious Disease"/>
            <person name="Wu L."/>
            <person name="Ma J."/>
        </authorList>
    </citation>
    <scope>NUCLEOTIDE SEQUENCE [LARGE SCALE GENOMIC DNA]</scope>
    <source>
        <strain evidence="3 4">JCM 14549</strain>
    </source>
</reference>
<feature type="region of interest" description="Disordered" evidence="1">
    <location>
        <begin position="298"/>
        <end position="325"/>
    </location>
</feature>
<evidence type="ECO:0000313" key="4">
    <source>
        <dbReference type="Proteomes" id="UP001403094"/>
    </source>
</evidence>
<evidence type="ECO:0000256" key="1">
    <source>
        <dbReference type="SAM" id="MobiDB-lite"/>
    </source>
</evidence>
<protein>
    <submittedName>
        <fullName evidence="3">SRPBCC domain-containing protein</fullName>
    </submittedName>
</protein>
<evidence type="ECO:0000256" key="2">
    <source>
        <dbReference type="SAM" id="Phobius"/>
    </source>
</evidence>
<dbReference type="PANTHER" id="PTHR38588:SF1">
    <property type="entry name" value="BLL0334 PROTEIN"/>
    <property type="match status" value="1"/>
</dbReference>
<proteinExistence type="predicted"/>
<evidence type="ECO:0000313" key="3">
    <source>
        <dbReference type="EMBL" id="GAA2052835.1"/>
    </source>
</evidence>
<dbReference type="InterPro" id="IPR010419">
    <property type="entry name" value="CO_DH_gsu"/>
</dbReference>
<dbReference type="InterPro" id="IPR023393">
    <property type="entry name" value="START-like_dom_sf"/>
</dbReference>
<name>A0ABN2V5Y9_9ACTN</name>
<keyword evidence="2" id="KW-0812">Transmembrane</keyword>
<keyword evidence="2" id="KW-1133">Transmembrane helix</keyword>
<accession>A0ABN2V5Y9</accession>
<feature type="transmembrane region" description="Helical" evidence="2">
    <location>
        <begin position="330"/>
        <end position="349"/>
    </location>
</feature>
<dbReference type="PANTHER" id="PTHR38588">
    <property type="entry name" value="BLL0334 PROTEIN"/>
    <property type="match status" value="1"/>
</dbReference>
<keyword evidence="2" id="KW-0472">Membrane</keyword>
<gene>
    <name evidence="3" type="ORF">GCM10009757_27230</name>
</gene>
<feature type="compositionally biased region" description="Low complexity" evidence="1">
    <location>
        <begin position="38"/>
        <end position="73"/>
    </location>
</feature>
<organism evidence="3 4">
    <name type="scientific">Streptomyces cheonanensis</name>
    <dbReference type="NCBI Taxonomy" id="312720"/>
    <lineage>
        <taxon>Bacteria</taxon>
        <taxon>Bacillati</taxon>
        <taxon>Actinomycetota</taxon>
        <taxon>Actinomycetes</taxon>
        <taxon>Kitasatosporales</taxon>
        <taxon>Streptomycetaceae</taxon>
        <taxon>Streptomyces</taxon>
    </lineage>
</organism>
<dbReference type="EMBL" id="BAAANQ010000004">
    <property type="protein sequence ID" value="GAA2052835.1"/>
    <property type="molecule type" value="Genomic_DNA"/>
</dbReference>
<dbReference type="SUPFAM" id="SSF55961">
    <property type="entry name" value="Bet v1-like"/>
    <property type="match status" value="1"/>
</dbReference>
<dbReference type="Gene3D" id="3.30.530.20">
    <property type="match status" value="1"/>
</dbReference>
<feature type="region of interest" description="Disordered" evidence="1">
    <location>
        <begin position="187"/>
        <end position="226"/>
    </location>
</feature>
<comment type="caution">
    <text evidence="3">The sequence shown here is derived from an EMBL/GenBank/DDBJ whole genome shotgun (WGS) entry which is preliminary data.</text>
</comment>
<keyword evidence="4" id="KW-1185">Reference proteome</keyword>
<feature type="region of interest" description="Disordered" evidence="1">
    <location>
        <begin position="26"/>
        <end position="73"/>
    </location>
</feature>